<dbReference type="InterPro" id="IPR004808">
    <property type="entry name" value="AP_endonuc_1"/>
</dbReference>
<dbReference type="Proteomes" id="UP000640725">
    <property type="component" value="Unassembled WGS sequence"/>
</dbReference>
<sequence>MKIATWNVNSIRTRKDHIVQWLQTNPVDILCLQETKVIDQDFPRPFFEDLGYQIYIYGQKAYNGVAILSRIPLDSVYFGFSGLLNTEEAQQFDEQKRVLTGIINGIAIVNLYVPNGSSIDSDKYEYKLNWLNCLKDYLKILLTQTQKICICGDFNIALEDIDIHNPKNRETHIMASDAERQALQSILELGFQDAFRKFTTEGGQFSWWDYRQASFRRNSGWRIDTHYLTLPLYEVASNSIIDKIPRTWEQPSDHTPVILTLDLITGV</sequence>
<dbReference type="PANTHER" id="PTHR43250">
    <property type="entry name" value="EXODEOXYRIBONUCLEASE III"/>
    <property type="match status" value="1"/>
</dbReference>
<accession>A0ABR9UH64</accession>
<dbReference type="CDD" id="cd09086">
    <property type="entry name" value="ExoIII-like_AP-endo"/>
    <property type="match status" value="1"/>
</dbReference>
<name>A0ABR9UH64_9CYAN</name>
<reference evidence="7 8" key="1">
    <citation type="submission" date="2020-10" db="EMBL/GenBank/DDBJ databases">
        <authorList>
            <person name="Castelo-Branco R."/>
            <person name="Eusebio N."/>
            <person name="Adriana R."/>
            <person name="Vieira A."/>
            <person name="Brugerolle De Fraissinette N."/>
            <person name="Rezende De Castro R."/>
            <person name="Schneider M.P."/>
            <person name="Vasconcelos V."/>
            <person name="Leao P.N."/>
        </authorList>
    </citation>
    <scope>NUCLEOTIDE SEQUENCE [LARGE SCALE GENOMIC DNA]</scope>
    <source>
        <strain evidence="7 8">LEGE 06226</strain>
    </source>
</reference>
<evidence type="ECO:0000259" key="6">
    <source>
        <dbReference type="Pfam" id="PF03372"/>
    </source>
</evidence>
<comment type="caution">
    <text evidence="7">The sequence shown here is derived from an EMBL/GenBank/DDBJ whole genome shotgun (WGS) entry which is preliminary data.</text>
</comment>
<evidence type="ECO:0000313" key="7">
    <source>
        <dbReference type="EMBL" id="MBE9145795.1"/>
    </source>
</evidence>
<dbReference type="NCBIfam" id="TIGR00195">
    <property type="entry name" value="exoDNase_III"/>
    <property type="match status" value="1"/>
</dbReference>
<dbReference type="EMBL" id="JADEWU010000069">
    <property type="protein sequence ID" value="MBE9145795.1"/>
    <property type="molecule type" value="Genomic_DNA"/>
</dbReference>
<keyword evidence="8" id="KW-1185">Reference proteome</keyword>
<dbReference type="PANTHER" id="PTHR43250:SF2">
    <property type="entry name" value="EXODEOXYRIBONUCLEASE III"/>
    <property type="match status" value="1"/>
</dbReference>
<protein>
    <submittedName>
        <fullName evidence="7">Exodeoxyribonuclease III</fullName>
        <ecNumber evidence="7">3.1.11.2</ecNumber>
    </submittedName>
</protein>
<dbReference type="InterPro" id="IPR005135">
    <property type="entry name" value="Endo/exonuclease/phosphatase"/>
</dbReference>
<proteinExistence type="inferred from homology"/>
<dbReference type="Gene3D" id="3.60.10.10">
    <property type="entry name" value="Endonuclease/exonuclease/phosphatase"/>
    <property type="match status" value="1"/>
</dbReference>
<evidence type="ECO:0000256" key="2">
    <source>
        <dbReference type="ARBA" id="ARBA00007092"/>
    </source>
</evidence>
<dbReference type="InterPro" id="IPR036691">
    <property type="entry name" value="Endo/exonu/phosph_ase_sf"/>
</dbReference>
<comment type="similarity">
    <text evidence="2">Belongs to the DNA repair enzymes AP/ExoA family.</text>
</comment>
<keyword evidence="3" id="KW-0479">Metal-binding</keyword>
<dbReference type="Pfam" id="PF03372">
    <property type="entry name" value="Exo_endo_phos"/>
    <property type="match status" value="1"/>
</dbReference>
<dbReference type="PROSITE" id="PS51435">
    <property type="entry name" value="AP_NUCLEASE_F1_4"/>
    <property type="match status" value="1"/>
</dbReference>
<gene>
    <name evidence="7" type="primary">xth</name>
    <name evidence="7" type="ORF">IQ236_21630</name>
</gene>
<keyword evidence="5" id="KW-0460">Magnesium</keyword>
<dbReference type="RefSeq" id="WP_193871196.1">
    <property type="nucleotide sequence ID" value="NZ_JADEWU010000069.1"/>
</dbReference>
<evidence type="ECO:0000256" key="5">
    <source>
        <dbReference type="ARBA" id="ARBA00022842"/>
    </source>
</evidence>
<evidence type="ECO:0000256" key="3">
    <source>
        <dbReference type="ARBA" id="ARBA00022723"/>
    </source>
</evidence>
<evidence type="ECO:0000256" key="1">
    <source>
        <dbReference type="ARBA" id="ARBA00001946"/>
    </source>
</evidence>
<dbReference type="GO" id="GO:0008311">
    <property type="term" value="F:double-stranded DNA 3'-5' DNA exonuclease activity"/>
    <property type="evidence" value="ECO:0007669"/>
    <property type="project" value="UniProtKB-EC"/>
</dbReference>
<dbReference type="EC" id="3.1.11.2" evidence="7"/>
<evidence type="ECO:0000256" key="4">
    <source>
        <dbReference type="ARBA" id="ARBA00022801"/>
    </source>
</evidence>
<dbReference type="InterPro" id="IPR037493">
    <property type="entry name" value="ExoIII-like"/>
</dbReference>
<dbReference type="NCBIfam" id="TIGR00633">
    <property type="entry name" value="xth"/>
    <property type="match status" value="1"/>
</dbReference>
<organism evidence="7 8">
    <name type="scientific">Planktothrix mougeotii LEGE 06226</name>
    <dbReference type="NCBI Taxonomy" id="1828728"/>
    <lineage>
        <taxon>Bacteria</taxon>
        <taxon>Bacillati</taxon>
        <taxon>Cyanobacteriota</taxon>
        <taxon>Cyanophyceae</taxon>
        <taxon>Oscillatoriophycideae</taxon>
        <taxon>Oscillatoriales</taxon>
        <taxon>Microcoleaceae</taxon>
        <taxon>Planktothrix</taxon>
    </lineage>
</organism>
<feature type="domain" description="Endonuclease/exonuclease/phosphatase" evidence="6">
    <location>
        <begin position="4"/>
        <end position="254"/>
    </location>
</feature>
<dbReference type="SUPFAM" id="SSF56219">
    <property type="entry name" value="DNase I-like"/>
    <property type="match status" value="1"/>
</dbReference>
<evidence type="ECO:0000313" key="8">
    <source>
        <dbReference type="Proteomes" id="UP000640725"/>
    </source>
</evidence>
<keyword evidence="4 7" id="KW-0378">Hydrolase</keyword>
<comment type="cofactor">
    <cofactor evidence="1">
        <name>Mg(2+)</name>
        <dbReference type="ChEBI" id="CHEBI:18420"/>
    </cofactor>
</comment>